<proteinExistence type="predicted"/>
<accession>A0A7K0CAE7</accession>
<organism evidence="1 2">
    <name type="scientific">Streptomyces smaragdinus</name>
    <dbReference type="NCBI Taxonomy" id="2585196"/>
    <lineage>
        <taxon>Bacteria</taxon>
        <taxon>Bacillati</taxon>
        <taxon>Actinomycetota</taxon>
        <taxon>Actinomycetes</taxon>
        <taxon>Kitasatosporales</taxon>
        <taxon>Streptomycetaceae</taxon>
        <taxon>Streptomyces</taxon>
    </lineage>
</organism>
<dbReference type="AlphaFoldDB" id="A0A7K0CAE7"/>
<name>A0A7K0CAE7_9ACTN</name>
<dbReference type="Proteomes" id="UP000466345">
    <property type="component" value="Unassembled WGS sequence"/>
</dbReference>
<dbReference type="RefSeq" id="WP_323376840.1">
    <property type="nucleotide sequence ID" value="NZ_WEGJ01000001.1"/>
</dbReference>
<dbReference type="EMBL" id="WEGJ01000001">
    <property type="protein sequence ID" value="MQY10363.1"/>
    <property type="molecule type" value="Genomic_DNA"/>
</dbReference>
<protein>
    <submittedName>
        <fullName evidence="1">Uncharacterized protein</fullName>
    </submittedName>
</protein>
<gene>
    <name evidence="1" type="ORF">SRB5_04710</name>
</gene>
<evidence type="ECO:0000313" key="2">
    <source>
        <dbReference type="Proteomes" id="UP000466345"/>
    </source>
</evidence>
<reference evidence="1 2" key="1">
    <citation type="submission" date="2019-10" db="EMBL/GenBank/DDBJ databases">
        <title>Streptomyces smaragdinus sp. nov. and Streptomyces fabii sp. nov., isolated from the gut of fungus growing-termite Macrotermes natalensis.</title>
        <authorList>
            <person name="Schwitalla J."/>
            <person name="Benndorf R."/>
            <person name="Martin K."/>
            <person name="De Beer W."/>
            <person name="Kaster A.-K."/>
            <person name="Vollmers J."/>
            <person name="Poulsen M."/>
            <person name="Beemelmanns C."/>
        </authorList>
    </citation>
    <scope>NUCLEOTIDE SEQUENCE [LARGE SCALE GENOMIC DNA]</scope>
    <source>
        <strain evidence="1 2">RB5</strain>
    </source>
</reference>
<sequence length="144" mass="15796">MAEAGDLGTHWRRLAVAWGAGNGRRAHDDGTALCLTWELAESRRQLTVRLTTARGLLVAFMTDGQVLDHGQLATAAAAANAWNTEQLLPMLAVWDVRGPGPCLAGVCSLPLSCRLTEEEFAQVADEWLAQARQMFLRCYQVFQL</sequence>
<comment type="caution">
    <text evidence="1">The sequence shown here is derived from an EMBL/GenBank/DDBJ whole genome shotgun (WGS) entry which is preliminary data.</text>
</comment>
<keyword evidence="2" id="KW-1185">Reference proteome</keyword>
<evidence type="ECO:0000313" key="1">
    <source>
        <dbReference type="EMBL" id="MQY10363.1"/>
    </source>
</evidence>